<dbReference type="PROSITE" id="PS00175">
    <property type="entry name" value="PG_MUTASE"/>
    <property type="match status" value="1"/>
</dbReference>
<feature type="binding site" evidence="4">
    <location>
        <position position="57"/>
    </location>
    <ligand>
        <name>substrate</name>
    </ligand>
</feature>
<evidence type="ECO:0000313" key="5">
    <source>
        <dbReference type="EMBL" id="HJC35715.1"/>
    </source>
</evidence>
<reference evidence="5" key="1">
    <citation type="journal article" date="2021" name="PeerJ">
        <title>Extensive microbial diversity within the chicken gut microbiome revealed by metagenomics and culture.</title>
        <authorList>
            <person name="Gilroy R."/>
            <person name="Ravi A."/>
            <person name="Getino M."/>
            <person name="Pursley I."/>
            <person name="Horton D.L."/>
            <person name="Alikhan N.F."/>
            <person name="Baker D."/>
            <person name="Gharbi K."/>
            <person name="Hall N."/>
            <person name="Watson M."/>
            <person name="Adriaenssens E.M."/>
            <person name="Foster-Nyarko E."/>
            <person name="Jarju S."/>
            <person name="Secka A."/>
            <person name="Antonio M."/>
            <person name="Oren A."/>
            <person name="Chaudhuri R.R."/>
            <person name="La Ragione R."/>
            <person name="Hildebrand F."/>
            <person name="Pallen M.J."/>
        </authorList>
    </citation>
    <scope>NUCLEOTIDE SEQUENCE</scope>
    <source>
        <strain evidence="5">CHK187-11901</strain>
    </source>
</reference>
<evidence type="ECO:0000256" key="4">
    <source>
        <dbReference type="PIRSR" id="PIRSR613078-2"/>
    </source>
</evidence>
<reference evidence="5" key="2">
    <citation type="submission" date="2021-04" db="EMBL/GenBank/DDBJ databases">
        <authorList>
            <person name="Gilroy R."/>
        </authorList>
    </citation>
    <scope>NUCLEOTIDE SEQUENCE</scope>
    <source>
        <strain evidence="5">CHK187-11901</strain>
    </source>
</reference>
<evidence type="ECO:0000256" key="3">
    <source>
        <dbReference type="PIRSR" id="PIRSR613078-1"/>
    </source>
</evidence>
<dbReference type="EMBL" id="DWWM01000005">
    <property type="protein sequence ID" value="HJC35715.1"/>
    <property type="molecule type" value="Genomic_DNA"/>
</dbReference>
<dbReference type="SMART" id="SM00855">
    <property type="entry name" value="PGAM"/>
    <property type="match status" value="1"/>
</dbReference>
<dbReference type="SUPFAM" id="SSF53254">
    <property type="entry name" value="Phosphoglycerate mutase-like"/>
    <property type="match status" value="1"/>
</dbReference>
<comment type="caution">
    <text evidence="5">The sequence shown here is derived from an EMBL/GenBank/DDBJ whole genome shotgun (WGS) entry which is preliminary data.</text>
</comment>
<proteinExistence type="predicted"/>
<evidence type="ECO:0000256" key="1">
    <source>
        <dbReference type="ARBA" id="ARBA00023152"/>
    </source>
</evidence>
<gene>
    <name evidence="5" type="ORF">H9702_01110</name>
</gene>
<keyword evidence="2" id="KW-0413">Isomerase</keyword>
<evidence type="ECO:0000256" key="2">
    <source>
        <dbReference type="ARBA" id="ARBA00023235"/>
    </source>
</evidence>
<dbReference type="PANTHER" id="PTHR48100">
    <property type="entry name" value="BROAD-SPECIFICITY PHOSPHATASE YOR283W-RELATED"/>
    <property type="match status" value="1"/>
</dbReference>
<feature type="active site" description="Proton donor/acceptor" evidence="3">
    <location>
        <position position="82"/>
    </location>
</feature>
<feature type="active site" description="Tele-phosphohistidine intermediate" evidence="3">
    <location>
        <position position="8"/>
    </location>
</feature>
<dbReference type="InterPro" id="IPR050275">
    <property type="entry name" value="PGM_Phosphatase"/>
</dbReference>
<dbReference type="AlphaFoldDB" id="A0A9D2SVU3"/>
<keyword evidence="1" id="KW-0324">Glycolysis</keyword>
<dbReference type="Proteomes" id="UP000823896">
    <property type="component" value="Unassembled WGS sequence"/>
</dbReference>
<dbReference type="GO" id="GO:0016791">
    <property type="term" value="F:phosphatase activity"/>
    <property type="evidence" value="ECO:0007669"/>
    <property type="project" value="TreeGrafter"/>
</dbReference>
<feature type="binding site" evidence="4">
    <location>
        <begin position="7"/>
        <end position="14"/>
    </location>
    <ligand>
        <name>substrate</name>
    </ligand>
</feature>
<dbReference type="GO" id="GO:0005737">
    <property type="term" value="C:cytoplasm"/>
    <property type="evidence" value="ECO:0007669"/>
    <property type="project" value="TreeGrafter"/>
</dbReference>
<dbReference type="InterPro" id="IPR029033">
    <property type="entry name" value="His_PPase_superfam"/>
</dbReference>
<protein>
    <submittedName>
        <fullName evidence="5">Histidine phosphatase family protein</fullName>
    </submittedName>
</protein>
<dbReference type="InterPro" id="IPR013078">
    <property type="entry name" value="His_Pase_superF_clade-1"/>
</dbReference>
<organism evidence="5 6">
    <name type="scientific">Candidatus Merdibacter merdavium</name>
    <dbReference type="NCBI Taxonomy" id="2838692"/>
    <lineage>
        <taxon>Bacteria</taxon>
        <taxon>Bacillati</taxon>
        <taxon>Bacillota</taxon>
        <taxon>Erysipelotrichia</taxon>
        <taxon>Erysipelotrichales</taxon>
        <taxon>Erysipelotrichaceae</taxon>
        <taxon>Merdibacter</taxon>
    </lineage>
</organism>
<evidence type="ECO:0000313" key="6">
    <source>
        <dbReference type="Proteomes" id="UP000823896"/>
    </source>
</evidence>
<accession>A0A9D2SVU3</accession>
<dbReference type="InterPro" id="IPR001345">
    <property type="entry name" value="PG/BPGM_mutase_AS"/>
</dbReference>
<sequence length="196" mass="22285">MMIYIVRHGETQWNAEGRIQGRRDIELNENGRRQAEAAAEALRGKTFQALITSPLSRAKQTGAILAQYANIGEVREDARIVERDFGELDGARFTEDVRHRLYQEKVQGAESLEEVAERMYAAFREYVRDYEGDILVVSHGAAITALLKRVDAHLQRMHVHLNNASFSLLEWKDGEFSVINYNLDAAYLNGGEDDDE</sequence>
<dbReference type="Gene3D" id="3.40.50.1240">
    <property type="entry name" value="Phosphoglycerate mutase-like"/>
    <property type="match status" value="1"/>
</dbReference>
<dbReference type="PANTHER" id="PTHR48100:SF1">
    <property type="entry name" value="HISTIDINE PHOSPHATASE FAMILY PROTEIN-RELATED"/>
    <property type="match status" value="1"/>
</dbReference>
<name>A0A9D2SVU3_9FIRM</name>
<dbReference type="CDD" id="cd07067">
    <property type="entry name" value="HP_PGM_like"/>
    <property type="match status" value="1"/>
</dbReference>
<dbReference type="Pfam" id="PF00300">
    <property type="entry name" value="His_Phos_1"/>
    <property type="match status" value="1"/>
</dbReference>